<dbReference type="Proteomes" id="UP000037035">
    <property type="component" value="Unassembled WGS sequence"/>
</dbReference>
<evidence type="ECO:0000313" key="2">
    <source>
        <dbReference type="Proteomes" id="UP000037035"/>
    </source>
</evidence>
<dbReference type="EMBL" id="LAVV01002842">
    <property type="protein sequence ID" value="KNZ62562.1"/>
    <property type="molecule type" value="Genomic_DNA"/>
</dbReference>
<evidence type="ECO:0000313" key="1">
    <source>
        <dbReference type="EMBL" id="KNZ62562.1"/>
    </source>
</evidence>
<dbReference type="VEuPathDB" id="FungiDB:VP01_12559g1"/>
<organism evidence="1 2">
    <name type="scientific">Puccinia sorghi</name>
    <dbReference type="NCBI Taxonomy" id="27349"/>
    <lineage>
        <taxon>Eukaryota</taxon>
        <taxon>Fungi</taxon>
        <taxon>Dikarya</taxon>
        <taxon>Basidiomycota</taxon>
        <taxon>Pucciniomycotina</taxon>
        <taxon>Pucciniomycetes</taxon>
        <taxon>Pucciniales</taxon>
        <taxon>Pucciniaceae</taxon>
        <taxon>Puccinia</taxon>
    </lineage>
</organism>
<proteinExistence type="predicted"/>
<name>A0A0L6VPL1_9BASI</name>
<accession>A0A0L6VPL1</accession>
<reference evidence="1 2" key="1">
    <citation type="submission" date="2015-08" db="EMBL/GenBank/DDBJ databases">
        <title>Next Generation Sequencing and Analysis of the Genome of Puccinia sorghi L Schw, the Causal Agent of Maize Common Rust.</title>
        <authorList>
            <person name="Rochi L."/>
            <person name="Burguener G."/>
            <person name="Darino M."/>
            <person name="Turjanski A."/>
            <person name="Kreff E."/>
            <person name="Dieguez M.J."/>
            <person name="Sacco F."/>
        </authorList>
    </citation>
    <scope>NUCLEOTIDE SEQUENCE [LARGE SCALE GENOMIC DNA]</scope>
    <source>
        <strain evidence="1 2">RO10H11247</strain>
    </source>
</reference>
<gene>
    <name evidence="1" type="ORF">VP01_12559g1</name>
</gene>
<protein>
    <submittedName>
        <fullName evidence="1">Uncharacterized protein</fullName>
    </submittedName>
</protein>
<keyword evidence="2" id="KW-1185">Reference proteome</keyword>
<feature type="non-terminal residue" evidence="1">
    <location>
        <position position="1"/>
    </location>
</feature>
<comment type="caution">
    <text evidence="1">The sequence shown here is derived from an EMBL/GenBank/DDBJ whole genome shotgun (WGS) entry which is preliminary data.</text>
</comment>
<sequence>GLHLICKMSSFHWLSRMLLRAFDSKLSQEEFVSEHCDQVARKKSLDLEKELIGYKRLPIMDSSKQYQSAIIQEQQ</sequence>
<dbReference type="AlphaFoldDB" id="A0A0L6VPL1"/>